<dbReference type="AlphaFoldDB" id="A0A1M5L1D0"/>
<evidence type="ECO:0000313" key="2">
    <source>
        <dbReference type="Proteomes" id="UP000190675"/>
    </source>
</evidence>
<name>A0A1M5L1D0_9BRAD</name>
<accession>A0A1M5L1D0</accession>
<organism evidence="1 2">
    <name type="scientific">Bradyrhizobium erythrophlei</name>
    <dbReference type="NCBI Taxonomy" id="1437360"/>
    <lineage>
        <taxon>Bacteria</taxon>
        <taxon>Pseudomonadati</taxon>
        <taxon>Pseudomonadota</taxon>
        <taxon>Alphaproteobacteria</taxon>
        <taxon>Hyphomicrobiales</taxon>
        <taxon>Nitrobacteraceae</taxon>
        <taxon>Bradyrhizobium</taxon>
    </lineage>
</organism>
<dbReference type="EMBL" id="LT670818">
    <property type="protein sequence ID" value="SHG58922.1"/>
    <property type="molecule type" value="Genomic_DNA"/>
</dbReference>
<sequence>MGCVIICGVYSTHVHLLSILIISILVNESRRVE</sequence>
<dbReference type="Proteomes" id="UP000190675">
    <property type="component" value="Chromosome I"/>
</dbReference>
<protein>
    <submittedName>
        <fullName evidence="1">Uncharacterized protein</fullName>
    </submittedName>
</protein>
<evidence type="ECO:0000313" key="1">
    <source>
        <dbReference type="EMBL" id="SHG58922.1"/>
    </source>
</evidence>
<gene>
    <name evidence="1" type="ORF">SAMN05444169_3203</name>
</gene>
<proteinExistence type="predicted"/>
<reference evidence="1 2" key="1">
    <citation type="submission" date="2016-11" db="EMBL/GenBank/DDBJ databases">
        <authorList>
            <person name="Jaros S."/>
            <person name="Januszkiewicz K."/>
            <person name="Wedrychowicz H."/>
        </authorList>
    </citation>
    <scope>NUCLEOTIDE SEQUENCE [LARGE SCALE GENOMIC DNA]</scope>
    <source>
        <strain evidence="1 2">GAS242</strain>
    </source>
</reference>